<evidence type="ECO:0000313" key="3">
    <source>
        <dbReference type="EMBL" id="MBV2358605.1"/>
    </source>
</evidence>
<organism evidence="3 4">
    <name type="scientific">Thalassococcus arenae</name>
    <dbReference type="NCBI Taxonomy" id="2851652"/>
    <lineage>
        <taxon>Bacteria</taxon>
        <taxon>Pseudomonadati</taxon>
        <taxon>Pseudomonadota</taxon>
        <taxon>Alphaproteobacteria</taxon>
        <taxon>Rhodobacterales</taxon>
        <taxon>Roseobacteraceae</taxon>
        <taxon>Thalassococcus</taxon>
    </lineage>
</organism>
<evidence type="ECO:0000313" key="4">
    <source>
        <dbReference type="Proteomes" id="UP001166293"/>
    </source>
</evidence>
<comment type="caution">
    <text evidence="3">The sequence shown here is derived from an EMBL/GenBank/DDBJ whole genome shotgun (WGS) entry which is preliminary data.</text>
</comment>
<protein>
    <submittedName>
        <fullName evidence="3">Tripartite tricarboxylate transporter substrate binding protein</fullName>
    </submittedName>
</protein>
<proteinExistence type="inferred from homology"/>
<evidence type="ECO:0000256" key="1">
    <source>
        <dbReference type="ARBA" id="ARBA00006987"/>
    </source>
</evidence>
<dbReference type="Pfam" id="PF03401">
    <property type="entry name" value="TctC"/>
    <property type="match status" value="1"/>
</dbReference>
<dbReference type="PIRSF" id="PIRSF017082">
    <property type="entry name" value="YflP"/>
    <property type="match status" value="1"/>
</dbReference>
<dbReference type="PANTHER" id="PTHR42928:SF1">
    <property type="entry name" value="BLR4371 PROTEIN"/>
    <property type="match status" value="1"/>
</dbReference>
<dbReference type="Proteomes" id="UP001166293">
    <property type="component" value="Unassembled WGS sequence"/>
</dbReference>
<gene>
    <name evidence="3" type="ORF">KUH32_02370</name>
</gene>
<dbReference type="PANTHER" id="PTHR42928">
    <property type="entry name" value="TRICARBOXYLATE-BINDING PROTEIN"/>
    <property type="match status" value="1"/>
</dbReference>
<name>A0ABS6N4Y1_9RHOB</name>
<reference evidence="3" key="1">
    <citation type="submission" date="2021-06" db="EMBL/GenBank/DDBJ databases">
        <title>Thalassococcus sp. CAU 1522 isolated from sea sand, Republic of Korea.</title>
        <authorList>
            <person name="Kim W."/>
        </authorList>
    </citation>
    <scope>NUCLEOTIDE SEQUENCE</scope>
    <source>
        <strain evidence="3">CAU 1522</strain>
    </source>
</reference>
<evidence type="ECO:0000256" key="2">
    <source>
        <dbReference type="SAM" id="SignalP"/>
    </source>
</evidence>
<dbReference type="InterPro" id="IPR005064">
    <property type="entry name" value="BUG"/>
</dbReference>
<sequence length="329" mass="35692">MTNTFSRRFMLGLAASTALTVSGVTSAFAEGWSPQKPVEMVIMAGQGGGADRLARLFQSIIQKEGLSSMPILPVNKGGGSGAEALRYLKDKSGDAHVIMATLNSYYTTPLRTDIGVDIAEFTPLARMAEDTFILWVNADSGITNLDEYVAAVKAAGKDWKMGGTGTGQEDSLVTAMLEREFGLEMTYVPFDGGGDVAKNLIGNHINSTVNNPSEQMGFYKAGKSIPLVAFTPERIAAFPDVPTARELGHDIVYAMQRSFVAPPGMPEEAVAYYTEMFRKLSELPEWQEYTADEALDPSFLSGAELQDYFLTEREKHNAILKDMGELPAS</sequence>
<dbReference type="CDD" id="cd07012">
    <property type="entry name" value="PBP2_Bug_TTT"/>
    <property type="match status" value="1"/>
</dbReference>
<accession>A0ABS6N4Y1</accession>
<dbReference type="PROSITE" id="PS51318">
    <property type="entry name" value="TAT"/>
    <property type="match status" value="1"/>
</dbReference>
<dbReference type="RefSeq" id="WP_217776467.1">
    <property type="nucleotide sequence ID" value="NZ_JAHRWL010000001.1"/>
</dbReference>
<feature type="chain" id="PRO_5045836591" evidence="2">
    <location>
        <begin position="30"/>
        <end position="329"/>
    </location>
</feature>
<dbReference type="InterPro" id="IPR006311">
    <property type="entry name" value="TAT_signal"/>
</dbReference>
<keyword evidence="2" id="KW-0732">Signal</keyword>
<feature type="signal peptide" evidence="2">
    <location>
        <begin position="1"/>
        <end position="29"/>
    </location>
</feature>
<comment type="similarity">
    <text evidence="1">Belongs to the UPF0065 (bug) family.</text>
</comment>
<dbReference type="EMBL" id="JAHRWL010000001">
    <property type="protein sequence ID" value="MBV2358605.1"/>
    <property type="molecule type" value="Genomic_DNA"/>
</dbReference>
<keyword evidence="4" id="KW-1185">Reference proteome</keyword>